<proteinExistence type="predicted"/>
<dbReference type="RefSeq" id="WP_009990357.1">
    <property type="nucleotide sequence ID" value="NZ_CP011055.2"/>
</dbReference>
<dbReference type="InterPro" id="IPR029060">
    <property type="entry name" value="PIN-like_dom_sf"/>
</dbReference>
<evidence type="ECO:0000313" key="3">
    <source>
        <dbReference type="Proteomes" id="UP000076770"/>
    </source>
</evidence>
<dbReference type="GeneID" id="1454715"/>
<dbReference type="PANTHER" id="PTHR38826:SF5">
    <property type="entry name" value="RIBONUCLEASE VAPC13"/>
    <property type="match status" value="1"/>
</dbReference>
<dbReference type="SMR" id="A0A157T272"/>
<dbReference type="EMBL" id="LT549890">
    <property type="protein sequence ID" value="SAI85425.1"/>
    <property type="molecule type" value="Genomic_DNA"/>
</dbReference>
<organism evidence="2 3">
    <name type="scientific">Saccharolobus solfataricus</name>
    <name type="common">Sulfolobus solfataricus</name>
    <dbReference type="NCBI Taxonomy" id="2287"/>
    <lineage>
        <taxon>Archaea</taxon>
        <taxon>Thermoproteota</taxon>
        <taxon>Thermoprotei</taxon>
        <taxon>Sulfolobales</taxon>
        <taxon>Sulfolobaceae</taxon>
        <taxon>Saccharolobus</taxon>
    </lineage>
</organism>
<evidence type="ECO:0000313" key="2">
    <source>
        <dbReference type="EMBL" id="SAI85425.1"/>
    </source>
</evidence>
<accession>A0A157T272</accession>
<name>A0A157T272_SACSO</name>
<protein>
    <submittedName>
        <fullName evidence="2">Toxin VapC</fullName>
    </submittedName>
</protein>
<dbReference type="InterPro" id="IPR002716">
    <property type="entry name" value="PIN_dom"/>
</dbReference>
<gene>
    <name evidence="2" type="ORF">SSOP1_1871</name>
</gene>
<feature type="domain" description="PIN" evidence="1">
    <location>
        <begin position="21"/>
        <end position="82"/>
    </location>
</feature>
<dbReference type="Pfam" id="PF01850">
    <property type="entry name" value="PIN"/>
    <property type="match status" value="1"/>
</dbReference>
<reference evidence="3" key="1">
    <citation type="submission" date="2016-04" db="EMBL/GenBank/DDBJ databases">
        <authorList>
            <person name="Shah S.A."/>
            <person name="Garrett R.A."/>
        </authorList>
    </citation>
    <scope>NUCLEOTIDE SEQUENCE [LARGE SCALE GENOMIC DNA]</scope>
    <source>
        <strain evidence="3">ATCC 35091 / DSM 1616 / JCM 8930 / NBRC 15331 / P1</strain>
    </source>
</reference>
<dbReference type="AlphaFoldDB" id="A0A157T272"/>
<dbReference type="PANTHER" id="PTHR38826">
    <property type="entry name" value="RIBONUCLEASE VAPC13"/>
    <property type="match status" value="1"/>
</dbReference>
<sequence>MRLFTLSKKKYNVKFEDTIDFLDKIILPYTIILPINSHDYEKAKGIMISKTLKPSDAFHVAVMINNSIKKIVSEDSDFDKINGIERIWVK</sequence>
<dbReference type="Gene3D" id="3.40.50.1010">
    <property type="entry name" value="5'-nuclease"/>
    <property type="match status" value="1"/>
</dbReference>
<dbReference type="InterPro" id="IPR052106">
    <property type="entry name" value="PINc/VapC_TA"/>
</dbReference>
<dbReference type="PATRIC" id="fig|2287.9.peg.1957"/>
<dbReference type="Proteomes" id="UP000076770">
    <property type="component" value="Chromosome i"/>
</dbReference>
<evidence type="ECO:0000259" key="1">
    <source>
        <dbReference type="Pfam" id="PF01850"/>
    </source>
</evidence>
<dbReference type="SUPFAM" id="SSF88723">
    <property type="entry name" value="PIN domain-like"/>
    <property type="match status" value="1"/>
</dbReference>